<dbReference type="AlphaFoldDB" id="A0A849SKZ0"/>
<dbReference type="CDD" id="cd00075">
    <property type="entry name" value="HATPase"/>
    <property type="match status" value="1"/>
</dbReference>
<dbReference type="SMART" id="SM00388">
    <property type="entry name" value="HisKA"/>
    <property type="match status" value="1"/>
</dbReference>
<dbReference type="GO" id="GO:0000155">
    <property type="term" value="F:phosphorelay sensor kinase activity"/>
    <property type="evidence" value="ECO:0007669"/>
    <property type="project" value="InterPro"/>
</dbReference>
<evidence type="ECO:0000256" key="6">
    <source>
        <dbReference type="ARBA" id="ARBA00023012"/>
    </source>
</evidence>
<dbReference type="InterPro" id="IPR005467">
    <property type="entry name" value="His_kinase_dom"/>
</dbReference>
<reference evidence="8 9" key="1">
    <citation type="submission" date="2020-04" db="EMBL/GenBank/DDBJ databases">
        <title>Metagenomic profiling of ammonia- and methane-oxidizing microorganisms in a Dutch drinking water treatment plant.</title>
        <authorList>
            <person name="Poghosyan L."/>
            <person name="Leucker S."/>
        </authorList>
    </citation>
    <scope>NUCLEOTIDE SEQUENCE [LARGE SCALE GENOMIC DNA]</scope>
    <source>
        <strain evidence="8">S-RSF-IL-03</strain>
    </source>
</reference>
<dbReference type="Gene3D" id="3.30.565.10">
    <property type="entry name" value="Histidine kinase-like ATPase, C-terminal domain"/>
    <property type="match status" value="1"/>
</dbReference>
<dbReference type="SUPFAM" id="SSF47384">
    <property type="entry name" value="Homodimeric domain of signal transducing histidine kinase"/>
    <property type="match status" value="1"/>
</dbReference>
<evidence type="ECO:0000256" key="2">
    <source>
        <dbReference type="ARBA" id="ARBA00012438"/>
    </source>
</evidence>
<dbReference type="FunFam" id="3.30.565.10:FF:000006">
    <property type="entry name" value="Sensor histidine kinase WalK"/>
    <property type="match status" value="1"/>
</dbReference>
<dbReference type="InterPro" id="IPR004358">
    <property type="entry name" value="Sig_transdc_His_kin-like_C"/>
</dbReference>
<comment type="caution">
    <text evidence="8">The sequence shown here is derived from an EMBL/GenBank/DDBJ whole genome shotgun (WGS) entry which is preliminary data.</text>
</comment>
<proteinExistence type="predicted"/>
<dbReference type="InterPro" id="IPR050736">
    <property type="entry name" value="Sensor_HK_Regulatory"/>
</dbReference>
<accession>A0A849SKZ0</accession>
<comment type="catalytic activity">
    <reaction evidence="1">
        <text>ATP + protein L-histidine = ADP + protein N-phospho-L-histidine.</text>
        <dbReference type="EC" id="2.7.13.3"/>
    </reaction>
</comment>
<dbReference type="Pfam" id="PF00512">
    <property type="entry name" value="HisKA"/>
    <property type="match status" value="1"/>
</dbReference>
<keyword evidence="6" id="KW-0902">Two-component regulatory system</keyword>
<evidence type="ECO:0000256" key="3">
    <source>
        <dbReference type="ARBA" id="ARBA00022553"/>
    </source>
</evidence>
<dbReference type="EC" id="2.7.13.3" evidence="2"/>
<dbReference type="PANTHER" id="PTHR43711">
    <property type="entry name" value="TWO-COMPONENT HISTIDINE KINASE"/>
    <property type="match status" value="1"/>
</dbReference>
<keyword evidence="3" id="KW-0597">Phosphoprotein</keyword>
<gene>
    <name evidence="8" type="ORF">HOP12_13215</name>
</gene>
<evidence type="ECO:0000313" key="9">
    <source>
        <dbReference type="Proteomes" id="UP000580839"/>
    </source>
</evidence>
<dbReference type="InterPro" id="IPR036097">
    <property type="entry name" value="HisK_dim/P_sf"/>
</dbReference>
<evidence type="ECO:0000313" key="8">
    <source>
        <dbReference type="EMBL" id="NOT35101.1"/>
    </source>
</evidence>
<name>A0A849SKZ0_UNCEI</name>
<dbReference type="Pfam" id="PF02518">
    <property type="entry name" value="HATPase_c"/>
    <property type="match status" value="1"/>
</dbReference>
<dbReference type="PANTHER" id="PTHR43711:SF1">
    <property type="entry name" value="HISTIDINE KINASE 1"/>
    <property type="match status" value="1"/>
</dbReference>
<dbReference type="SMART" id="SM00387">
    <property type="entry name" value="HATPase_c"/>
    <property type="match status" value="1"/>
</dbReference>
<organism evidence="8 9">
    <name type="scientific">Eiseniibacteriota bacterium</name>
    <dbReference type="NCBI Taxonomy" id="2212470"/>
    <lineage>
        <taxon>Bacteria</taxon>
        <taxon>Candidatus Eiseniibacteriota</taxon>
    </lineage>
</organism>
<dbReference type="PROSITE" id="PS50109">
    <property type="entry name" value="HIS_KIN"/>
    <property type="match status" value="1"/>
</dbReference>
<dbReference type="InterPro" id="IPR003661">
    <property type="entry name" value="HisK_dim/P_dom"/>
</dbReference>
<feature type="domain" description="Histidine kinase" evidence="7">
    <location>
        <begin position="69"/>
        <end position="287"/>
    </location>
</feature>
<dbReference type="SUPFAM" id="SSF55874">
    <property type="entry name" value="ATPase domain of HSP90 chaperone/DNA topoisomerase II/histidine kinase"/>
    <property type="match status" value="1"/>
</dbReference>
<sequence>MRRVEQSMDMQEDAFLLFQTATALEGKIQQRTAALNAALSDLAITNQALERARDAANAANAAKSAFLANMSHELRTPLHGILSFARFGLREAEVAERSGLREYFTHIHDSGQTLLALLNDVLDLAKLESGRMHYEWECVDLEDLVSTVMEEFGAVCRERGISLTIVGDDQRLPVWGDSMRLRQVIRNLIDNAVRYTKSRVVVSLFVDQLAKVARIMIADDGPGIPEDELGAIFEKFIQSSATGSGAGGTGLGLAITREILAAHHGRAWAENQPHGGAVLTVELPLKAEDIEETSDLAV</sequence>
<evidence type="ECO:0000256" key="5">
    <source>
        <dbReference type="ARBA" id="ARBA00022777"/>
    </source>
</evidence>
<protein>
    <recommendedName>
        <fullName evidence="2">histidine kinase</fullName>
        <ecNumber evidence="2">2.7.13.3</ecNumber>
    </recommendedName>
</protein>
<evidence type="ECO:0000256" key="1">
    <source>
        <dbReference type="ARBA" id="ARBA00000085"/>
    </source>
</evidence>
<dbReference type="EMBL" id="JABFRW010000172">
    <property type="protein sequence ID" value="NOT35101.1"/>
    <property type="molecule type" value="Genomic_DNA"/>
</dbReference>
<dbReference type="InterPro" id="IPR003594">
    <property type="entry name" value="HATPase_dom"/>
</dbReference>
<evidence type="ECO:0000256" key="4">
    <source>
        <dbReference type="ARBA" id="ARBA00022679"/>
    </source>
</evidence>
<dbReference type="InterPro" id="IPR036890">
    <property type="entry name" value="HATPase_C_sf"/>
</dbReference>
<evidence type="ECO:0000259" key="7">
    <source>
        <dbReference type="PROSITE" id="PS50109"/>
    </source>
</evidence>
<dbReference type="Proteomes" id="UP000580839">
    <property type="component" value="Unassembled WGS sequence"/>
</dbReference>
<dbReference type="PRINTS" id="PR00344">
    <property type="entry name" value="BCTRLSENSOR"/>
</dbReference>
<dbReference type="CDD" id="cd00082">
    <property type="entry name" value="HisKA"/>
    <property type="match status" value="1"/>
</dbReference>
<keyword evidence="4" id="KW-0808">Transferase</keyword>
<keyword evidence="5 8" id="KW-0418">Kinase</keyword>
<dbReference type="Gene3D" id="1.10.287.130">
    <property type="match status" value="1"/>
</dbReference>